<gene>
    <name evidence="1" type="ORF">EZS26_001660</name>
</gene>
<proteinExistence type="predicted"/>
<reference evidence="1 2" key="1">
    <citation type="submission" date="2019-03" db="EMBL/GenBank/DDBJ databases">
        <title>Single cell metagenomics reveals metabolic interactions within the superorganism composed of flagellate Streblomastix strix and complex community of Bacteroidetes bacteria on its surface.</title>
        <authorList>
            <person name="Treitli S.C."/>
            <person name="Kolisko M."/>
            <person name="Husnik F."/>
            <person name="Keeling P."/>
            <person name="Hampl V."/>
        </authorList>
    </citation>
    <scope>NUCLEOTIDE SEQUENCE [LARGE SCALE GENOMIC DNA]</scope>
    <source>
        <strain evidence="1">St1</strain>
    </source>
</reference>
<evidence type="ECO:0000313" key="1">
    <source>
        <dbReference type="EMBL" id="KAA6302059.1"/>
    </source>
</evidence>
<dbReference type="AlphaFoldDB" id="A0A5M8P0V5"/>
<dbReference type="EMBL" id="SNRX01000010">
    <property type="protein sequence ID" value="KAA6302059.1"/>
    <property type="molecule type" value="Genomic_DNA"/>
</dbReference>
<dbReference type="Proteomes" id="UP000324575">
    <property type="component" value="Unassembled WGS sequence"/>
</dbReference>
<organism evidence="1 2">
    <name type="scientific">Candidatus Ordinivivax streblomastigis</name>
    <dbReference type="NCBI Taxonomy" id="2540710"/>
    <lineage>
        <taxon>Bacteria</taxon>
        <taxon>Pseudomonadati</taxon>
        <taxon>Bacteroidota</taxon>
        <taxon>Bacteroidia</taxon>
        <taxon>Bacteroidales</taxon>
        <taxon>Candidatus Ordinivivax</taxon>
    </lineage>
</organism>
<name>A0A5M8P0V5_9BACT</name>
<comment type="caution">
    <text evidence="1">The sequence shown here is derived from an EMBL/GenBank/DDBJ whole genome shotgun (WGS) entry which is preliminary data.</text>
</comment>
<accession>A0A5M8P0V5</accession>
<evidence type="ECO:0000313" key="2">
    <source>
        <dbReference type="Proteomes" id="UP000324575"/>
    </source>
</evidence>
<sequence length="222" mass="24742">MPENLFPTTIAGFTEYIKIAYNKAETNLTTYGINPDKLTVITPFYTAYVQAEEVAANPDTATTGARRTRDDARKALEPAWRKFLNENIRYNSEVPVADLEVFGIKERDTVRTPVGIPDIAPVISVKSVGARRLEVEVLNSETGKKKKPKYATGSYIYVAVTEVGQTPQHESEYRKQDFSSNCHHVLEFPLEQLAKQANIYARYANSHGKEGPEGAADEVIIS</sequence>
<protein>
    <submittedName>
        <fullName evidence="1">Uncharacterized protein</fullName>
    </submittedName>
</protein>